<proteinExistence type="inferred from homology"/>
<dbReference type="GO" id="GO:0016020">
    <property type="term" value="C:membrane"/>
    <property type="evidence" value="ECO:0007669"/>
    <property type="project" value="UniProtKB-SubCell"/>
</dbReference>
<evidence type="ECO:0000256" key="7">
    <source>
        <dbReference type="SAM" id="Phobius"/>
    </source>
</evidence>
<name>A0A9W8YNM1_9PEZI</name>
<organism evidence="9 10">
    <name type="scientific">Gnomoniopsis smithogilvyi</name>
    <dbReference type="NCBI Taxonomy" id="1191159"/>
    <lineage>
        <taxon>Eukaryota</taxon>
        <taxon>Fungi</taxon>
        <taxon>Dikarya</taxon>
        <taxon>Ascomycota</taxon>
        <taxon>Pezizomycotina</taxon>
        <taxon>Sordariomycetes</taxon>
        <taxon>Sordariomycetidae</taxon>
        <taxon>Diaporthales</taxon>
        <taxon>Gnomoniaceae</taxon>
        <taxon>Gnomoniopsis</taxon>
    </lineage>
</organism>
<dbReference type="Pfam" id="PF20684">
    <property type="entry name" value="Fung_rhodopsin"/>
    <property type="match status" value="1"/>
</dbReference>
<keyword evidence="10" id="KW-1185">Reference proteome</keyword>
<dbReference type="PANTHER" id="PTHR33048:SF47">
    <property type="entry name" value="INTEGRAL MEMBRANE PROTEIN-RELATED"/>
    <property type="match status" value="1"/>
</dbReference>
<feature type="transmembrane region" description="Helical" evidence="7">
    <location>
        <begin position="119"/>
        <end position="141"/>
    </location>
</feature>
<dbReference type="EMBL" id="JAPEVB010000005">
    <property type="protein sequence ID" value="KAJ4387115.1"/>
    <property type="molecule type" value="Genomic_DNA"/>
</dbReference>
<dbReference type="PANTHER" id="PTHR33048">
    <property type="entry name" value="PTH11-LIKE INTEGRAL MEMBRANE PROTEIN (AFU_ORTHOLOGUE AFUA_5G11245)"/>
    <property type="match status" value="1"/>
</dbReference>
<dbReference type="InterPro" id="IPR052337">
    <property type="entry name" value="SAT4-like"/>
</dbReference>
<gene>
    <name evidence="9" type="ORF">N0V93_007703</name>
</gene>
<feature type="transmembrane region" description="Helical" evidence="7">
    <location>
        <begin position="231"/>
        <end position="255"/>
    </location>
</feature>
<dbReference type="InterPro" id="IPR049326">
    <property type="entry name" value="Rhodopsin_dom_fungi"/>
</dbReference>
<evidence type="ECO:0000313" key="10">
    <source>
        <dbReference type="Proteomes" id="UP001140453"/>
    </source>
</evidence>
<evidence type="ECO:0000256" key="5">
    <source>
        <dbReference type="ARBA" id="ARBA00038359"/>
    </source>
</evidence>
<feature type="transmembrane region" description="Helical" evidence="7">
    <location>
        <begin position="86"/>
        <end position="107"/>
    </location>
</feature>
<sequence length="353" mass="39411">MAGYDLIVGSIVFFMVLNTIAIALRVFVRTVLSKGAFGWDDIFLIVTYVGYILYAAFAFETIHYGFLSTENKPWYNASKGVAYNLATNDVCYIIAGTVKISVALVLYRLVERVYSTTRLILLIDIISCAIYNTMTTIILALGCMEGTPYSFNDELCKNVNYAQGASYIVWDVFHAVLPVFILWNIQISREMKAGVVGLFAIGLVAAIATMFRLQNYVEYAKPNSTMTLSHYWYTDLLCGVVEHSLSLFASSILALKPLVRLISKSWSNLSGSPGSSRESAGSEGSRGVSRRWDRAYVPLEGHELHMASMRKDNFVGDRNYSGGQWASMQTRPPRSLDNEALESRQGLISYRSR</sequence>
<evidence type="ECO:0000313" key="9">
    <source>
        <dbReference type="EMBL" id="KAJ4387115.1"/>
    </source>
</evidence>
<feature type="transmembrane region" description="Helical" evidence="7">
    <location>
        <begin position="6"/>
        <end position="28"/>
    </location>
</feature>
<feature type="region of interest" description="Disordered" evidence="6">
    <location>
        <begin position="322"/>
        <end position="353"/>
    </location>
</feature>
<evidence type="ECO:0000256" key="3">
    <source>
        <dbReference type="ARBA" id="ARBA00022989"/>
    </source>
</evidence>
<accession>A0A9W8YNM1</accession>
<feature type="compositionally biased region" description="Polar residues" evidence="6">
    <location>
        <begin position="322"/>
        <end position="332"/>
    </location>
</feature>
<evidence type="ECO:0000256" key="4">
    <source>
        <dbReference type="ARBA" id="ARBA00023136"/>
    </source>
</evidence>
<feature type="transmembrane region" description="Helical" evidence="7">
    <location>
        <begin position="195"/>
        <end position="211"/>
    </location>
</feature>
<dbReference type="OrthoDB" id="3897607at2759"/>
<feature type="transmembrane region" description="Helical" evidence="7">
    <location>
        <begin position="161"/>
        <end position="183"/>
    </location>
</feature>
<keyword evidence="4 7" id="KW-0472">Membrane</keyword>
<dbReference type="Proteomes" id="UP001140453">
    <property type="component" value="Unassembled WGS sequence"/>
</dbReference>
<feature type="transmembrane region" description="Helical" evidence="7">
    <location>
        <begin position="40"/>
        <end position="66"/>
    </location>
</feature>
<evidence type="ECO:0000256" key="6">
    <source>
        <dbReference type="SAM" id="MobiDB-lite"/>
    </source>
</evidence>
<protein>
    <recommendedName>
        <fullName evidence="8">Rhodopsin domain-containing protein</fullName>
    </recommendedName>
</protein>
<comment type="subcellular location">
    <subcellularLocation>
        <location evidence="1">Membrane</location>
        <topology evidence="1">Multi-pass membrane protein</topology>
    </subcellularLocation>
</comment>
<reference evidence="9" key="1">
    <citation type="submission" date="2022-10" db="EMBL/GenBank/DDBJ databases">
        <title>Tapping the CABI collections for fungal endophytes: first genome assemblies for Collariella, Neodidymelliopsis, Ascochyta clinopodiicola, Didymella pomorum, Didymosphaeria variabile, Neocosmospora piperis and Neocucurbitaria cava.</title>
        <authorList>
            <person name="Hill R."/>
        </authorList>
    </citation>
    <scope>NUCLEOTIDE SEQUENCE</scope>
    <source>
        <strain evidence="9">IMI 355082</strain>
    </source>
</reference>
<evidence type="ECO:0000256" key="1">
    <source>
        <dbReference type="ARBA" id="ARBA00004141"/>
    </source>
</evidence>
<dbReference type="AlphaFoldDB" id="A0A9W8YNM1"/>
<evidence type="ECO:0000259" key="8">
    <source>
        <dbReference type="Pfam" id="PF20684"/>
    </source>
</evidence>
<keyword evidence="2 7" id="KW-0812">Transmembrane</keyword>
<evidence type="ECO:0000256" key="2">
    <source>
        <dbReference type="ARBA" id="ARBA00022692"/>
    </source>
</evidence>
<comment type="similarity">
    <text evidence="5">Belongs to the SAT4 family.</text>
</comment>
<comment type="caution">
    <text evidence="9">The sequence shown here is derived from an EMBL/GenBank/DDBJ whole genome shotgun (WGS) entry which is preliminary data.</text>
</comment>
<feature type="domain" description="Rhodopsin" evidence="8">
    <location>
        <begin position="24"/>
        <end position="260"/>
    </location>
</feature>
<keyword evidence="3 7" id="KW-1133">Transmembrane helix</keyword>